<dbReference type="AlphaFoldDB" id="A0A3Q9EPA7"/>
<dbReference type="OrthoDB" id="2408361at2"/>
<evidence type="ECO:0000313" key="3">
    <source>
        <dbReference type="Proteomes" id="UP000280298"/>
    </source>
</evidence>
<accession>A0A3Q9EPA7</accession>
<feature type="region of interest" description="Disordered" evidence="1">
    <location>
        <begin position="1"/>
        <end position="31"/>
    </location>
</feature>
<dbReference type="EMBL" id="CP034539">
    <property type="protein sequence ID" value="AZQ36329.1"/>
    <property type="molecule type" value="Genomic_DNA"/>
</dbReference>
<name>A0A3Q9EPA7_9ACTN</name>
<feature type="compositionally biased region" description="Low complexity" evidence="1">
    <location>
        <begin position="1"/>
        <end position="16"/>
    </location>
</feature>
<sequence>MTLAAPLTPLRPLAPLDSPVPDASPVAPHRGLAPRPAAALAAVTVAPGAREATVAGRTVTADSPRDLRGRLTNALYEELHAGRHQGGALPDGPPPRRTLRDPDLERRLAAAVPHRTTPTRGRLIEVLRRADGDQLVVRLPEVTTRVPADRLLSPGTPPAPGDYVELALEAARPALSPGFFYVMGSRPLPRPAGAVRRLFLHARDADAAVVLWGLALDALESAGARYHAKVLSDPQDFPRRDAVVVYLHGDHLPGEHAVAAAVAPHAGTLTGAETSVFTEELAPGVAAAWDPEDPRPGQDGMSFGQHRAFALASGLIAHALADGSEARTREEYVVRAFREAGIDPLQPQNNLDTRSGDGR</sequence>
<dbReference type="RefSeq" id="WP_126393842.1">
    <property type="nucleotide sequence ID" value="NZ_CP034539.1"/>
</dbReference>
<protein>
    <submittedName>
        <fullName evidence="2">Uncharacterized protein</fullName>
    </submittedName>
</protein>
<dbReference type="InterPro" id="IPR040871">
    <property type="entry name" value="HopA1"/>
</dbReference>
<keyword evidence="3" id="KW-1185">Reference proteome</keyword>
<proteinExistence type="predicted"/>
<evidence type="ECO:0000256" key="1">
    <source>
        <dbReference type="SAM" id="MobiDB-lite"/>
    </source>
</evidence>
<dbReference type="KEGG" id="scya:EJ357_25145"/>
<gene>
    <name evidence="2" type="ORF">EJ357_25145</name>
</gene>
<dbReference type="Pfam" id="PF17914">
    <property type="entry name" value="HopA1"/>
    <property type="match status" value="1"/>
</dbReference>
<organism evidence="2 3">
    <name type="scientific">Streptomyces cyaneochromogenes</name>
    <dbReference type="NCBI Taxonomy" id="2496836"/>
    <lineage>
        <taxon>Bacteria</taxon>
        <taxon>Bacillati</taxon>
        <taxon>Actinomycetota</taxon>
        <taxon>Actinomycetes</taxon>
        <taxon>Kitasatosporales</taxon>
        <taxon>Streptomycetaceae</taxon>
        <taxon>Streptomyces</taxon>
    </lineage>
</organism>
<evidence type="ECO:0000313" key="2">
    <source>
        <dbReference type="EMBL" id="AZQ36329.1"/>
    </source>
</evidence>
<reference evidence="2 3" key="1">
    <citation type="journal article" date="2019" name="Int. J. Syst. Evol. Microbiol.">
        <title>Streptomyces cyaneochromogenes sp. nov., a blue pigment-producing actinomycete from manganese-contaminated soil.</title>
        <authorList>
            <person name="Tang X."/>
            <person name="Zhao J."/>
            <person name="Li K."/>
            <person name="Chen Z."/>
            <person name="Sun Y."/>
            <person name="Gao J."/>
        </authorList>
    </citation>
    <scope>NUCLEOTIDE SEQUENCE [LARGE SCALE GENOMIC DNA]</scope>
    <source>
        <strain evidence="2 3">MK-45</strain>
    </source>
</reference>
<dbReference type="Proteomes" id="UP000280298">
    <property type="component" value="Chromosome"/>
</dbReference>